<dbReference type="SUPFAM" id="SSF50494">
    <property type="entry name" value="Trypsin-like serine proteases"/>
    <property type="match status" value="1"/>
</dbReference>
<evidence type="ECO:0000313" key="1">
    <source>
        <dbReference type="EMBL" id="KKW24436.1"/>
    </source>
</evidence>
<dbReference type="InterPro" id="IPR043504">
    <property type="entry name" value="Peptidase_S1_PA_chymotrypsin"/>
</dbReference>
<proteinExistence type="predicted"/>
<evidence type="ECO:0000313" key="2">
    <source>
        <dbReference type="Proteomes" id="UP000034273"/>
    </source>
</evidence>
<evidence type="ECO:0008006" key="3">
    <source>
        <dbReference type="Google" id="ProtNLM"/>
    </source>
</evidence>
<dbReference type="AlphaFoldDB" id="A0A0G1X0B9"/>
<name>A0A0G1X0B9_9BACT</name>
<dbReference type="Pfam" id="PF13365">
    <property type="entry name" value="Trypsin_2"/>
    <property type="match status" value="1"/>
</dbReference>
<dbReference type="InterPro" id="IPR009003">
    <property type="entry name" value="Peptidase_S1_PA"/>
</dbReference>
<accession>A0A0G1X0B9</accession>
<gene>
    <name evidence="1" type="ORF">UY67_C0007G0004</name>
</gene>
<sequence length="275" mass="28544">MEMEKLNKSQIVLLTLLVSFVTSIATGVVTVSLMDQAPPAIAQTVNRIVERTVEKVVQSAQTAAVPAAVGQTVVIKESQLISQSVDSVNPSVARLYTSDPESQIFFGLGLVVDKTGVIVTDSNALGDYSDAVVRLQSGAQVRAFVIARDVGTGIAYLQATTTTLDGKAIAWESAVLSSSKITLGETVVALSGKTIQRIGSGIVTALMPREKAASIIDTSISQDSIMGGSPLVDTDGTVLGISTGVARASSVSGFIPIPPFEKPVEKSAQSQVPVN</sequence>
<dbReference type="Gene3D" id="2.40.10.10">
    <property type="entry name" value="Trypsin-like serine proteases"/>
    <property type="match status" value="2"/>
</dbReference>
<organism evidence="1 2">
    <name type="scientific">Candidatus Kaiserbacteria bacterium GW2011_GWA2_52_12</name>
    <dbReference type="NCBI Taxonomy" id="1618671"/>
    <lineage>
        <taxon>Bacteria</taxon>
        <taxon>Candidatus Kaiseribacteriota</taxon>
    </lineage>
</organism>
<reference evidence="1 2" key="1">
    <citation type="journal article" date="2015" name="Nature">
        <title>rRNA introns, odd ribosomes, and small enigmatic genomes across a large radiation of phyla.</title>
        <authorList>
            <person name="Brown C.T."/>
            <person name="Hug L.A."/>
            <person name="Thomas B.C."/>
            <person name="Sharon I."/>
            <person name="Castelle C.J."/>
            <person name="Singh A."/>
            <person name="Wilkins M.J."/>
            <person name="Williams K.H."/>
            <person name="Banfield J.F."/>
        </authorList>
    </citation>
    <scope>NUCLEOTIDE SEQUENCE [LARGE SCALE GENOMIC DNA]</scope>
</reference>
<dbReference type="EMBL" id="LCQW01000007">
    <property type="protein sequence ID" value="KKW24436.1"/>
    <property type="molecule type" value="Genomic_DNA"/>
</dbReference>
<dbReference type="STRING" id="1618671.UY67_C0007G0004"/>
<protein>
    <recommendedName>
        <fullName evidence="3">Serine protease</fullName>
    </recommendedName>
</protein>
<comment type="caution">
    <text evidence="1">The sequence shown here is derived from an EMBL/GenBank/DDBJ whole genome shotgun (WGS) entry which is preliminary data.</text>
</comment>
<dbReference type="Proteomes" id="UP000034273">
    <property type="component" value="Unassembled WGS sequence"/>
</dbReference>